<keyword evidence="3" id="KW-1185">Reference proteome</keyword>
<protein>
    <submittedName>
        <fullName evidence="2">Uncharacterized protein</fullName>
    </submittedName>
</protein>
<evidence type="ECO:0000313" key="3">
    <source>
        <dbReference type="Proteomes" id="UP001341840"/>
    </source>
</evidence>
<accession>A0ABU6V193</accession>
<feature type="region of interest" description="Disordered" evidence="1">
    <location>
        <begin position="118"/>
        <end position="141"/>
    </location>
</feature>
<proteinExistence type="predicted"/>
<organism evidence="2 3">
    <name type="scientific">Stylosanthes scabra</name>
    <dbReference type="NCBI Taxonomy" id="79078"/>
    <lineage>
        <taxon>Eukaryota</taxon>
        <taxon>Viridiplantae</taxon>
        <taxon>Streptophyta</taxon>
        <taxon>Embryophyta</taxon>
        <taxon>Tracheophyta</taxon>
        <taxon>Spermatophyta</taxon>
        <taxon>Magnoliopsida</taxon>
        <taxon>eudicotyledons</taxon>
        <taxon>Gunneridae</taxon>
        <taxon>Pentapetalae</taxon>
        <taxon>rosids</taxon>
        <taxon>fabids</taxon>
        <taxon>Fabales</taxon>
        <taxon>Fabaceae</taxon>
        <taxon>Papilionoideae</taxon>
        <taxon>50 kb inversion clade</taxon>
        <taxon>dalbergioids sensu lato</taxon>
        <taxon>Dalbergieae</taxon>
        <taxon>Pterocarpus clade</taxon>
        <taxon>Stylosanthes</taxon>
    </lineage>
</organism>
<reference evidence="2 3" key="1">
    <citation type="journal article" date="2023" name="Plants (Basel)">
        <title>Bridging the Gap: Combining Genomics and Transcriptomics Approaches to Understand Stylosanthes scabra, an Orphan Legume from the Brazilian Caatinga.</title>
        <authorList>
            <person name="Ferreira-Neto J.R.C."/>
            <person name="da Silva M.D."/>
            <person name="Binneck E."/>
            <person name="de Melo N.F."/>
            <person name="da Silva R.H."/>
            <person name="de Melo A.L.T.M."/>
            <person name="Pandolfi V."/>
            <person name="Bustamante F.O."/>
            <person name="Brasileiro-Vidal A.C."/>
            <person name="Benko-Iseppon A.M."/>
        </authorList>
    </citation>
    <scope>NUCLEOTIDE SEQUENCE [LARGE SCALE GENOMIC DNA]</scope>
    <source>
        <tissue evidence="2">Leaves</tissue>
    </source>
</reference>
<gene>
    <name evidence="2" type="ORF">PIB30_105011</name>
</gene>
<dbReference type="EMBL" id="JASCZI010124581">
    <property type="protein sequence ID" value="MED6166013.1"/>
    <property type="molecule type" value="Genomic_DNA"/>
</dbReference>
<feature type="non-terminal residue" evidence="2">
    <location>
        <position position="1"/>
    </location>
</feature>
<sequence>ASLFQLSYVYSHQKQGSHFMRKERRIRTATESMFSTATSPHLPFFRHLYKRHLKQSKDPFEAAFEEQVDFPLNPQLTPLSTHSKILILQLPLIIPNPIIKTSSNSHMKTVPKRVFKCKRKGRERQEKDEEEGHDGNDGFAVAVGVTTAGGGAWVLSE</sequence>
<evidence type="ECO:0000313" key="2">
    <source>
        <dbReference type="EMBL" id="MED6166013.1"/>
    </source>
</evidence>
<comment type="caution">
    <text evidence="2">The sequence shown here is derived from an EMBL/GenBank/DDBJ whole genome shotgun (WGS) entry which is preliminary data.</text>
</comment>
<name>A0ABU6V193_9FABA</name>
<evidence type="ECO:0000256" key="1">
    <source>
        <dbReference type="SAM" id="MobiDB-lite"/>
    </source>
</evidence>
<dbReference type="Proteomes" id="UP001341840">
    <property type="component" value="Unassembled WGS sequence"/>
</dbReference>